<keyword evidence="3" id="KW-1185">Reference proteome</keyword>
<organism evidence="2 3">
    <name type="scientific">Streptomyces luteogriseus</name>
    <dbReference type="NCBI Taxonomy" id="68233"/>
    <lineage>
        <taxon>Bacteria</taxon>
        <taxon>Bacillati</taxon>
        <taxon>Actinomycetota</taxon>
        <taxon>Actinomycetes</taxon>
        <taxon>Kitasatosporales</taxon>
        <taxon>Streptomycetaceae</taxon>
        <taxon>Streptomyces</taxon>
    </lineage>
</organism>
<protein>
    <submittedName>
        <fullName evidence="2">Uncharacterized protein</fullName>
    </submittedName>
</protein>
<sequence length="84" mass="9382">MDGQWFRRFGGPEPDALRLIRFSRDGGAAGAYRPLSRRLRPHVEVRVFPAVTSPGDQRLDDVAEGGTARRPLGERRSGGQRRLP</sequence>
<proteinExistence type="predicted"/>
<dbReference type="AlphaFoldDB" id="A0A7W7GIF7"/>
<gene>
    <name evidence="2" type="ORF">BJ965_001832</name>
</gene>
<comment type="caution">
    <text evidence="2">The sequence shown here is derived from an EMBL/GenBank/DDBJ whole genome shotgun (WGS) entry which is preliminary data.</text>
</comment>
<name>A0A7W7GIF7_9ACTN</name>
<accession>A0A7W7GIF7</accession>
<reference evidence="2 3" key="1">
    <citation type="submission" date="2020-08" db="EMBL/GenBank/DDBJ databases">
        <title>Sequencing the genomes of 1000 actinobacteria strains.</title>
        <authorList>
            <person name="Klenk H.-P."/>
        </authorList>
    </citation>
    <scope>NUCLEOTIDE SEQUENCE [LARGE SCALE GENOMIC DNA]</scope>
    <source>
        <strain evidence="2 3">DSM 40483</strain>
    </source>
</reference>
<evidence type="ECO:0000313" key="3">
    <source>
        <dbReference type="Proteomes" id="UP000565089"/>
    </source>
</evidence>
<evidence type="ECO:0000313" key="2">
    <source>
        <dbReference type="EMBL" id="MBB4711950.1"/>
    </source>
</evidence>
<dbReference type="EMBL" id="JACHMS010000001">
    <property type="protein sequence ID" value="MBB4711950.1"/>
    <property type="molecule type" value="Genomic_DNA"/>
</dbReference>
<evidence type="ECO:0000256" key="1">
    <source>
        <dbReference type="SAM" id="MobiDB-lite"/>
    </source>
</evidence>
<feature type="region of interest" description="Disordered" evidence="1">
    <location>
        <begin position="51"/>
        <end position="84"/>
    </location>
</feature>
<dbReference type="Proteomes" id="UP000565089">
    <property type="component" value="Unassembled WGS sequence"/>
</dbReference>